<dbReference type="Pfam" id="PF13580">
    <property type="entry name" value="SIS_2"/>
    <property type="match status" value="1"/>
</dbReference>
<proteinExistence type="predicted"/>
<dbReference type="GO" id="GO:0097367">
    <property type="term" value="F:carbohydrate derivative binding"/>
    <property type="evidence" value="ECO:0007669"/>
    <property type="project" value="InterPro"/>
</dbReference>
<evidence type="ECO:0000313" key="2">
    <source>
        <dbReference type="EMBL" id="CUT17989.1"/>
    </source>
</evidence>
<evidence type="ECO:0000259" key="1">
    <source>
        <dbReference type="PROSITE" id="PS51464"/>
    </source>
</evidence>
<dbReference type="GO" id="GO:1901135">
    <property type="term" value="P:carbohydrate derivative metabolic process"/>
    <property type="evidence" value="ECO:0007669"/>
    <property type="project" value="InterPro"/>
</dbReference>
<evidence type="ECO:0000313" key="3">
    <source>
        <dbReference type="Proteomes" id="UP000198651"/>
    </source>
</evidence>
<feature type="domain" description="SIS" evidence="1">
    <location>
        <begin position="32"/>
        <end position="196"/>
    </location>
</feature>
<dbReference type="OrthoDB" id="9810929at2"/>
<dbReference type="PANTHER" id="PTHR30390">
    <property type="entry name" value="SEDOHEPTULOSE 7-PHOSPHATE ISOMERASE / DNAA INITIATOR-ASSOCIATING FACTOR FOR REPLICATION INITIATION"/>
    <property type="match status" value="1"/>
</dbReference>
<keyword evidence="3" id="KW-1185">Reference proteome</keyword>
<dbReference type="RefSeq" id="WP_157722293.1">
    <property type="nucleotide sequence ID" value="NZ_FLSL01000090.1"/>
</dbReference>
<organism evidence="2 3">
    <name type="scientific">Candidatus Ichthyocystis hellenicum</name>
    <dbReference type="NCBI Taxonomy" id="1561003"/>
    <lineage>
        <taxon>Bacteria</taxon>
        <taxon>Pseudomonadati</taxon>
        <taxon>Pseudomonadota</taxon>
        <taxon>Betaproteobacteria</taxon>
        <taxon>Burkholderiales</taxon>
        <taxon>Candidatus Ichthyocystis</taxon>
    </lineage>
</organism>
<gene>
    <name evidence="2" type="ORF">Ark11_1179</name>
</gene>
<dbReference type="InterPro" id="IPR001347">
    <property type="entry name" value="SIS_dom"/>
</dbReference>
<dbReference type="InterPro" id="IPR050099">
    <property type="entry name" value="SIS_GmhA/DiaA_subfam"/>
</dbReference>
<protein>
    <submittedName>
        <fullName evidence="2">Putative phosphoheptose isomerase</fullName>
    </submittedName>
</protein>
<reference evidence="3" key="1">
    <citation type="submission" date="2015-11" db="EMBL/GenBank/DDBJ databases">
        <authorList>
            <person name="Seth-Smith H.M.B."/>
        </authorList>
    </citation>
    <scope>NUCLEOTIDE SEQUENCE [LARGE SCALE GENOMIC DNA]</scope>
    <source>
        <strain evidence="3">2013Ark11</strain>
    </source>
</reference>
<accession>A0A0S4M2I5</accession>
<dbReference type="STRING" id="1561003.Ark11_1179"/>
<dbReference type="Gene3D" id="3.40.50.10490">
    <property type="entry name" value="Glucose-6-phosphate isomerase like protein, domain 1"/>
    <property type="match status" value="1"/>
</dbReference>
<dbReference type="GO" id="GO:0016853">
    <property type="term" value="F:isomerase activity"/>
    <property type="evidence" value="ECO:0007669"/>
    <property type="project" value="UniProtKB-KW"/>
</dbReference>
<dbReference type="EMBL" id="LN906597">
    <property type="protein sequence ID" value="CUT17989.1"/>
    <property type="molecule type" value="Genomic_DNA"/>
</dbReference>
<name>A0A0S4M2I5_9BURK</name>
<dbReference type="PROSITE" id="PS51464">
    <property type="entry name" value="SIS"/>
    <property type="match status" value="1"/>
</dbReference>
<dbReference type="AlphaFoldDB" id="A0A0S4M2I5"/>
<dbReference type="InterPro" id="IPR046348">
    <property type="entry name" value="SIS_dom_sf"/>
</dbReference>
<dbReference type="SUPFAM" id="SSF53697">
    <property type="entry name" value="SIS domain"/>
    <property type="match status" value="1"/>
</dbReference>
<dbReference type="PANTHER" id="PTHR30390:SF6">
    <property type="entry name" value="DNAA INITIATOR-ASSOCIATING PROTEIN DIAA"/>
    <property type="match status" value="1"/>
</dbReference>
<sequence length="196" mass="21184">MDIIRRIGKNFSESSRITLQVIDSIAPDIARAAELMSCAIINNHKVIVFSDPSCAAFSGYFVSKMLVGLEVSRPGFTAMELIPNFSSVFPIARDHGYASLLSRQLGVFGQPDDVLLVVNPGGSVESFPDLLAMAREREVSVVAITANNILSPFLQASDVCIDIPSESSIRAEEVHLIILNCICDALDCLLLGLEDV</sequence>
<dbReference type="Proteomes" id="UP000198651">
    <property type="component" value="Chromosome I"/>
</dbReference>
<keyword evidence="2" id="KW-0413">Isomerase</keyword>